<evidence type="ECO:0000313" key="6">
    <source>
        <dbReference type="Proteomes" id="UP001646157"/>
    </source>
</evidence>
<dbReference type="SUPFAM" id="SSF53300">
    <property type="entry name" value="vWA-like"/>
    <property type="match status" value="1"/>
</dbReference>
<evidence type="ECO:0000256" key="1">
    <source>
        <dbReference type="SAM" id="Coils"/>
    </source>
</evidence>
<dbReference type="PROSITE" id="PS50234">
    <property type="entry name" value="VWFA"/>
    <property type="match status" value="1"/>
</dbReference>
<feature type="compositionally biased region" description="Basic and acidic residues" evidence="2">
    <location>
        <begin position="150"/>
        <end position="159"/>
    </location>
</feature>
<keyword evidence="3" id="KW-0732">Signal</keyword>
<dbReference type="InterPro" id="IPR002035">
    <property type="entry name" value="VWF_A"/>
</dbReference>
<organism evidence="5 6">
    <name type="scientific">Rossellomorea pakistanensis</name>
    <dbReference type="NCBI Taxonomy" id="992288"/>
    <lineage>
        <taxon>Bacteria</taxon>
        <taxon>Bacillati</taxon>
        <taxon>Bacillota</taxon>
        <taxon>Bacilli</taxon>
        <taxon>Bacillales</taxon>
        <taxon>Bacillaceae</taxon>
        <taxon>Rossellomorea</taxon>
    </lineage>
</organism>
<dbReference type="Pfam" id="PF13519">
    <property type="entry name" value="VWA_2"/>
    <property type="match status" value="1"/>
</dbReference>
<dbReference type="SMART" id="SM00327">
    <property type="entry name" value="VWA"/>
    <property type="match status" value="1"/>
</dbReference>
<feature type="signal peptide" evidence="3">
    <location>
        <begin position="1"/>
        <end position="20"/>
    </location>
</feature>
<gene>
    <name evidence="5" type="ORF">JOC86_004100</name>
</gene>
<dbReference type="PROSITE" id="PS51257">
    <property type="entry name" value="PROKAR_LIPOPROTEIN"/>
    <property type="match status" value="1"/>
</dbReference>
<feature type="domain" description="VWFA" evidence="4">
    <location>
        <begin position="162"/>
        <end position="348"/>
    </location>
</feature>
<sequence length="468" mass="52822">MKRLSFILLSILLVILSACGNDSKNANTDASEKKKKESKSTEAVVGDLDKINLEVSLDSLKSQPAGTLMEHLTFEEDVKEVNHQAPELDPELKKVLPEKLKALTDSTKDLEELKKSLLKLLASPHYKEVIEKAERYEPPFEEPYLPDPTKSTDGKKTESPQKAIILLDASSSMLLNSGGRMKMDIAKDAVKSFAQTIGQSSDVSLVVYGHKGSEADSDKELSCKGMEEVYPMGKYVKEDFHKAVDSFESKGWTPLAGAIQKASEMSSNYDKGTTIYVVSDGAETCDGDPVQASKQLAKNGKNTVNIIGFDVDAKTENQLKDVAAAGNGKYFSANNPEELKNTIQYEWLPSTMDLTWAFTMAPIGFEVSNEFKNAEEFPRKLWYISRRELFRLDDAFSIMKEKKMLTDKQLEKLENWRMDRHDELLELSREMEEINRNKTKAQADEISKKIEDWVEKMKKLKEERGDKW</sequence>
<keyword evidence="1" id="KW-0175">Coiled coil</keyword>
<evidence type="ECO:0000256" key="3">
    <source>
        <dbReference type="SAM" id="SignalP"/>
    </source>
</evidence>
<protein>
    <recommendedName>
        <fullName evidence="4">VWFA domain-containing protein</fullName>
    </recommendedName>
</protein>
<reference evidence="5 6" key="1">
    <citation type="submission" date="2021-01" db="EMBL/GenBank/DDBJ databases">
        <title>Genomic Encyclopedia of Type Strains, Phase IV (KMG-IV): sequencing the most valuable type-strain genomes for metagenomic binning, comparative biology and taxonomic classification.</title>
        <authorList>
            <person name="Goeker M."/>
        </authorList>
    </citation>
    <scope>NUCLEOTIDE SEQUENCE [LARGE SCALE GENOMIC DNA]</scope>
    <source>
        <strain evidence="5 6">DSM 24834</strain>
    </source>
</reference>
<feature type="chain" id="PRO_5046777586" description="VWFA domain-containing protein" evidence="3">
    <location>
        <begin position="21"/>
        <end position="468"/>
    </location>
</feature>
<proteinExistence type="predicted"/>
<dbReference type="RefSeq" id="WP_205174678.1">
    <property type="nucleotide sequence ID" value="NZ_JAFBDZ010000004.1"/>
</dbReference>
<keyword evidence="6" id="KW-1185">Reference proteome</keyword>
<feature type="region of interest" description="Disordered" evidence="2">
    <location>
        <begin position="138"/>
        <end position="160"/>
    </location>
</feature>
<evidence type="ECO:0000259" key="4">
    <source>
        <dbReference type="PROSITE" id="PS50234"/>
    </source>
</evidence>
<dbReference type="InterPro" id="IPR036465">
    <property type="entry name" value="vWFA_dom_sf"/>
</dbReference>
<evidence type="ECO:0000256" key="2">
    <source>
        <dbReference type="SAM" id="MobiDB-lite"/>
    </source>
</evidence>
<dbReference type="EMBL" id="JAFBDZ010000004">
    <property type="protein sequence ID" value="MBM7587527.1"/>
    <property type="molecule type" value="Genomic_DNA"/>
</dbReference>
<dbReference type="Gene3D" id="3.40.50.410">
    <property type="entry name" value="von Willebrand factor, type A domain"/>
    <property type="match status" value="1"/>
</dbReference>
<accession>A0ABS2NI43</accession>
<feature type="coiled-coil region" evidence="1">
    <location>
        <begin position="424"/>
        <end position="463"/>
    </location>
</feature>
<name>A0ABS2NI43_9BACI</name>
<comment type="caution">
    <text evidence="5">The sequence shown here is derived from an EMBL/GenBank/DDBJ whole genome shotgun (WGS) entry which is preliminary data.</text>
</comment>
<dbReference type="Proteomes" id="UP001646157">
    <property type="component" value="Unassembled WGS sequence"/>
</dbReference>
<evidence type="ECO:0000313" key="5">
    <source>
        <dbReference type="EMBL" id="MBM7587527.1"/>
    </source>
</evidence>